<keyword evidence="1" id="KW-0732">Signal</keyword>
<feature type="signal peptide" evidence="1">
    <location>
        <begin position="1"/>
        <end position="16"/>
    </location>
</feature>
<feature type="chain" id="PRO_5018010050" evidence="1">
    <location>
        <begin position="17"/>
        <end position="158"/>
    </location>
</feature>
<evidence type="ECO:0000256" key="1">
    <source>
        <dbReference type="SAM" id="SignalP"/>
    </source>
</evidence>
<dbReference type="PROSITE" id="PS51257">
    <property type="entry name" value="PROKAR_LIPOPROTEIN"/>
    <property type="match status" value="1"/>
</dbReference>
<proteinExistence type="predicted"/>
<gene>
    <name evidence="2" type="ORF">XINFAN_03093</name>
</gene>
<keyword evidence="3" id="KW-1185">Reference proteome</keyword>
<dbReference type="Proteomes" id="UP000277498">
    <property type="component" value="Unassembled WGS sequence"/>
</dbReference>
<evidence type="ECO:0000313" key="2">
    <source>
        <dbReference type="EMBL" id="VDC31721.1"/>
    </source>
</evidence>
<reference evidence="2 3" key="1">
    <citation type="submission" date="2018-11" db="EMBL/GenBank/DDBJ databases">
        <authorList>
            <person name="Criscuolo A."/>
        </authorList>
    </citation>
    <scope>NUCLEOTIDE SEQUENCE [LARGE SCALE GENOMIC DNA]</scope>
    <source>
        <strain evidence="2">ACIP111625</strain>
    </source>
</reference>
<name>A0A3P5XAG9_9RHOB</name>
<dbReference type="AlphaFoldDB" id="A0A3P5XAG9"/>
<evidence type="ECO:0000313" key="3">
    <source>
        <dbReference type="Proteomes" id="UP000277498"/>
    </source>
</evidence>
<sequence length="158" mass="17111">MRLAFLLIALAAPAGAACRGETLFSCEIGSKQLEVCLSGQSVSYRFGPPGRPEMDLTTPLSQTAYQPWPGVGRAIWEAVSFTNRGTTYEVWSSFDRLDPDARPEGGVNVMNGDALAAQLTCRPGSMRAGLDLLYEAKEAIGQCWNRERQAWTAPPCAP</sequence>
<organism evidence="2 3">
    <name type="scientific">Pseudogemmobacter humi</name>
    <dbReference type="NCBI Taxonomy" id="2483812"/>
    <lineage>
        <taxon>Bacteria</taxon>
        <taxon>Pseudomonadati</taxon>
        <taxon>Pseudomonadota</taxon>
        <taxon>Alphaproteobacteria</taxon>
        <taxon>Rhodobacterales</taxon>
        <taxon>Paracoccaceae</taxon>
        <taxon>Pseudogemmobacter</taxon>
    </lineage>
</organism>
<protein>
    <submittedName>
        <fullName evidence="2">Uncharacterized protein</fullName>
    </submittedName>
</protein>
<accession>A0A3P5XAG9</accession>
<dbReference type="EMBL" id="UXAW01000087">
    <property type="protein sequence ID" value="VDC31721.1"/>
    <property type="molecule type" value="Genomic_DNA"/>
</dbReference>